<comment type="caution">
    <text evidence="2">The sequence shown here is derived from an EMBL/GenBank/DDBJ whole genome shotgun (WGS) entry which is preliminary data.</text>
</comment>
<dbReference type="OrthoDB" id="10273199at2759"/>
<proteinExistence type="predicted"/>
<dbReference type="EMBL" id="LSRX01000213">
    <property type="protein sequence ID" value="OLQ04359.1"/>
    <property type="molecule type" value="Genomic_DNA"/>
</dbReference>
<keyword evidence="3" id="KW-1185">Reference proteome</keyword>
<organism evidence="2 3">
    <name type="scientific">Symbiodinium microadriaticum</name>
    <name type="common">Dinoflagellate</name>
    <name type="synonym">Zooxanthella microadriatica</name>
    <dbReference type="NCBI Taxonomy" id="2951"/>
    <lineage>
        <taxon>Eukaryota</taxon>
        <taxon>Sar</taxon>
        <taxon>Alveolata</taxon>
        <taxon>Dinophyceae</taxon>
        <taxon>Suessiales</taxon>
        <taxon>Symbiodiniaceae</taxon>
        <taxon>Symbiodinium</taxon>
    </lineage>
</organism>
<sequence>MAKDGMPCGRRKCLDGCAKSALALYLSRMTSIRKDGKDHWRRKVMKRVKEGPKRRPMPRSAATSNDPTVIEDAGSDAKSSA</sequence>
<accession>A0A1Q9EAB4</accession>
<evidence type="ECO:0000256" key="1">
    <source>
        <dbReference type="SAM" id="MobiDB-lite"/>
    </source>
</evidence>
<reference evidence="2 3" key="1">
    <citation type="submission" date="2016-02" db="EMBL/GenBank/DDBJ databases">
        <title>Genome analysis of coral dinoflagellate symbionts highlights evolutionary adaptations to a symbiotic lifestyle.</title>
        <authorList>
            <person name="Aranda M."/>
            <person name="Li Y."/>
            <person name="Liew Y.J."/>
            <person name="Baumgarten S."/>
            <person name="Simakov O."/>
            <person name="Wilson M."/>
            <person name="Piel J."/>
            <person name="Ashoor H."/>
            <person name="Bougouffa S."/>
            <person name="Bajic V.B."/>
            <person name="Ryu T."/>
            <person name="Ravasi T."/>
            <person name="Bayer T."/>
            <person name="Micklem G."/>
            <person name="Kim H."/>
            <person name="Bhak J."/>
            <person name="Lajeunesse T.C."/>
            <person name="Voolstra C.R."/>
        </authorList>
    </citation>
    <scope>NUCLEOTIDE SEQUENCE [LARGE SCALE GENOMIC DNA]</scope>
    <source>
        <strain evidence="2 3">CCMP2467</strain>
    </source>
</reference>
<protein>
    <submittedName>
        <fullName evidence="2">Uncharacterized protein</fullName>
    </submittedName>
</protein>
<name>A0A1Q9EAB4_SYMMI</name>
<gene>
    <name evidence="2" type="ORF">AK812_SmicGene12635</name>
</gene>
<feature type="region of interest" description="Disordered" evidence="1">
    <location>
        <begin position="35"/>
        <end position="81"/>
    </location>
</feature>
<evidence type="ECO:0000313" key="2">
    <source>
        <dbReference type="EMBL" id="OLQ04359.1"/>
    </source>
</evidence>
<dbReference type="Proteomes" id="UP000186817">
    <property type="component" value="Unassembled WGS sequence"/>
</dbReference>
<dbReference type="AlphaFoldDB" id="A0A1Q9EAB4"/>
<evidence type="ECO:0000313" key="3">
    <source>
        <dbReference type="Proteomes" id="UP000186817"/>
    </source>
</evidence>